<proteinExistence type="predicted"/>
<dbReference type="Proteomes" id="UP000738376">
    <property type="component" value="Unassembled WGS sequence"/>
</dbReference>
<evidence type="ECO:0000313" key="3">
    <source>
        <dbReference type="Proteomes" id="UP000738376"/>
    </source>
</evidence>
<evidence type="ECO:0000259" key="1">
    <source>
        <dbReference type="Pfam" id="PF18480"/>
    </source>
</evidence>
<dbReference type="EMBL" id="JAAVJL010000001">
    <property type="protein sequence ID" value="NMF56775.1"/>
    <property type="molecule type" value="Genomic_DNA"/>
</dbReference>
<dbReference type="RefSeq" id="WP_169361883.1">
    <property type="nucleotide sequence ID" value="NZ_JAAVJL010000001.1"/>
</dbReference>
<evidence type="ECO:0000313" key="2">
    <source>
        <dbReference type="EMBL" id="NMF56775.1"/>
    </source>
</evidence>
<organism evidence="2 3">
    <name type="scientific">Pseudanabaena yagii GIHE-NHR1</name>
    <dbReference type="NCBI Taxonomy" id="2722753"/>
    <lineage>
        <taxon>Bacteria</taxon>
        <taxon>Bacillati</taxon>
        <taxon>Cyanobacteriota</taxon>
        <taxon>Cyanophyceae</taxon>
        <taxon>Pseudanabaenales</taxon>
        <taxon>Pseudanabaenaceae</taxon>
        <taxon>Pseudanabaena</taxon>
        <taxon>Pseudanabaena yagii</taxon>
    </lineage>
</organism>
<accession>A0ABX1LNS7</accession>
<comment type="caution">
    <text evidence="2">The sequence shown here is derived from an EMBL/GenBank/DDBJ whole genome shotgun (WGS) entry which is preliminary data.</text>
</comment>
<sequence>MASIRFYLDEDSMNRSLLIALRQREIDVTTVSEVKREGFSDEEQLLWSTQNNRVICTYNIRDFSKLHKQTLAKNQAHAGIVLMHQDFSIGERLYGLSVLAASFTAEEMLNQMTFLSNYLKNNV</sequence>
<gene>
    <name evidence="2" type="ORF">HC246_01745</name>
</gene>
<reference evidence="2 3" key="1">
    <citation type="submission" date="2020-03" db="EMBL/GenBank/DDBJ databases">
        <title>Draft Genome Sequence of 2-Methylisoborneol Producing Pseudanabaena yagii Strain GIHE-NHR1 Isolated from North Han River in South Korea.</title>
        <authorList>
            <person name="Jeong J."/>
        </authorList>
    </citation>
    <scope>NUCLEOTIDE SEQUENCE [LARGE SCALE GENOMIC DNA]</scope>
    <source>
        <strain evidence="2 3">GIHE-NHR1</strain>
    </source>
</reference>
<name>A0ABX1LNS7_9CYAN</name>
<dbReference type="InterPro" id="IPR041049">
    <property type="entry name" value="DUF5615"/>
</dbReference>
<dbReference type="Pfam" id="PF18480">
    <property type="entry name" value="DUF5615"/>
    <property type="match status" value="1"/>
</dbReference>
<keyword evidence="3" id="KW-1185">Reference proteome</keyword>
<feature type="domain" description="DUF5615" evidence="1">
    <location>
        <begin position="5"/>
        <end position="89"/>
    </location>
</feature>
<protein>
    <submittedName>
        <fullName evidence="2">DUF5615 family PIN-like protein</fullName>
    </submittedName>
</protein>